<feature type="compositionally biased region" description="Acidic residues" evidence="1">
    <location>
        <begin position="48"/>
        <end position="98"/>
    </location>
</feature>
<dbReference type="OrthoDB" id="1937804at2759"/>
<reference evidence="4" key="1">
    <citation type="journal article" date="2017" name="Front. Plant Sci.">
        <title>Climate Clever Clovers: New Paradigm to Reduce the Environmental Footprint of Ruminants by Breeding Low Methanogenic Forages Utilizing Haplotype Variation.</title>
        <authorList>
            <person name="Kaur P."/>
            <person name="Appels R."/>
            <person name="Bayer P.E."/>
            <person name="Keeble-Gagnere G."/>
            <person name="Wang J."/>
            <person name="Hirakawa H."/>
            <person name="Shirasawa K."/>
            <person name="Vercoe P."/>
            <person name="Stefanova K."/>
            <person name="Durmic Z."/>
            <person name="Nichols P."/>
            <person name="Revell C."/>
            <person name="Isobe S.N."/>
            <person name="Edwards D."/>
            <person name="Erskine W."/>
        </authorList>
    </citation>
    <scope>NUCLEOTIDE SEQUENCE [LARGE SCALE GENOMIC DNA]</scope>
    <source>
        <strain evidence="4">cv. Daliak</strain>
    </source>
</reference>
<proteinExistence type="predicted"/>
<dbReference type="InterPro" id="IPR044824">
    <property type="entry name" value="MAIN-like"/>
</dbReference>
<dbReference type="GO" id="GO:0010073">
    <property type="term" value="P:meristem maintenance"/>
    <property type="evidence" value="ECO:0007669"/>
    <property type="project" value="InterPro"/>
</dbReference>
<sequence>MTDEVGRTRAGRVSKAHGSARRELVNVDKIPSQAKGKNVVVVGSAQAQEEEPQDEYEEQMEVEIEPGLEEQQQEDEDDLSDFFDFGDEEEEEEQEEQQPVEAQAEPQPQPPQQKQRKKNTRTTQGRNPPRAGEAKVTSYPGGPMDLLLLPGFGKHVAASLWRKECKTRYLRCMNNGKKINDFTLPKSNLHWFWDVVKPSGLRPLLKTNYNNLDWGLLTAFTERWDSETGTFHLPIGEVTITLDDVSCLLHILITGKMLNHLGTSYTTEEGEDMCREYLNFPRTKCRAEFKKMKGAHIGFPMLEKIYAANLRKALKAQEDEESEEVVQNYRDCTIRAFLLYLIGGTIFTNKSMQYVDVIFLTYLQDLRLVNPWNWGASGLAYMYHYLDKATQPRCGNHGGYNCMFQAWIYEHFKRFGGGWVSEKYNHRDRICAKYLPLKGYKYPDEHRTTLDRMEVDEVTFRPYEDHRHTRPFEDICWYSGWIIHPDESAKAGLNRFTIAEAFADYLVDNYVTEEMRGPRAQNGFETVPGYIAWFYRVSHAKLWPPIEGNPARPANLEVMIEEDNAADKQDVFKICRTVIEEVNGKLDVKRKRDSGEGGKKRKKKKK</sequence>
<dbReference type="InterPro" id="IPR019557">
    <property type="entry name" value="AminoTfrase-like_pln_mobile"/>
</dbReference>
<keyword evidence="4" id="KW-1185">Reference proteome</keyword>
<dbReference type="PANTHER" id="PTHR46033:SF8">
    <property type="entry name" value="PROTEIN MAINTENANCE OF MERISTEMS-LIKE"/>
    <property type="match status" value="1"/>
</dbReference>
<dbReference type="EMBL" id="DF974498">
    <property type="protein sequence ID" value="GAU48964.1"/>
    <property type="molecule type" value="Genomic_DNA"/>
</dbReference>
<evidence type="ECO:0000313" key="4">
    <source>
        <dbReference type="Proteomes" id="UP000242715"/>
    </source>
</evidence>
<dbReference type="Proteomes" id="UP000242715">
    <property type="component" value="Unassembled WGS sequence"/>
</dbReference>
<accession>A0A2Z6NXN5</accession>
<protein>
    <recommendedName>
        <fullName evidence="2">Aminotransferase-like plant mobile domain-containing protein</fullName>
    </recommendedName>
</protein>
<feature type="domain" description="Aminotransferase-like plant mobile" evidence="2">
    <location>
        <begin position="207"/>
        <end position="469"/>
    </location>
</feature>
<feature type="compositionally biased region" description="Basic residues" evidence="1">
    <location>
        <begin position="9"/>
        <end position="19"/>
    </location>
</feature>
<evidence type="ECO:0000313" key="3">
    <source>
        <dbReference type="EMBL" id="GAU48964.1"/>
    </source>
</evidence>
<dbReference type="PANTHER" id="PTHR46033">
    <property type="entry name" value="PROTEIN MAIN-LIKE 2"/>
    <property type="match status" value="1"/>
</dbReference>
<evidence type="ECO:0000259" key="2">
    <source>
        <dbReference type="Pfam" id="PF10536"/>
    </source>
</evidence>
<feature type="region of interest" description="Disordered" evidence="1">
    <location>
        <begin position="1"/>
        <end position="140"/>
    </location>
</feature>
<evidence type="ECO:0000256" key="1">
    <source>
        <dbReference type="SAM" id="MobiDB-lite"/>
    </source>
</evidence>
<gene>
    <name evidence="3" type="ORF">TSUD_406720</name>
</gene>
<name>A0A2Z6NXN5_TRISU</name>
<dbReference type="Pfam" id="PF10536">
    <property type="entry name" value="PMD"/>
    <property type="match status" value="1"/>
</dbReference>
<dbReference type="AlphaFoldDB" id="A0A2Z6NXN5"/>
<organism evidence="3 4">
    <name type="scientific">Trifolium subterraneum</name>
    <name type="common">Subterranean clover</name>
    <dbReference type="NCBI Taxonomy" id="3900"/>
    <lineage>
        <taxon>Eukaryota</taxon>
        <taxon>Viridiplantae</taxon>
        <taxon>Streptophyta</taxon>
        <taxon>Embryophyta</taxon>
        <taxon>Tracheophyta</taxon>
        <taxon>Spermatophyta</taxon>
        <taxon>Magnoliopsida</taxon>
        <taxon>eudicotyledons</taxon>
        <taxon>Gunneridae</taxon>
        <taxon>Pentapetalae</taxon>
        <taxon>rosids</taxon>
        <taxon>fabids</taxon>
        <taxon>Fabales</taxon>
        <taxon>Fabaceae</taxon>
        <taxon>Papilionoideae</taxon>
        <taxon>50 kb inversion clade</taxon>
        <taxon>NPAAA clade</taxon>
        <taxon>Hologalegina</taxon>
        <taxon>IRL clade</taxon>
        <taxon>Trifolieae</taxon>
        <taxon>Trifolium</taxon>
    </lineage>
</organism>